<evidence type="ECO:0000256" key="2">
    <source>
        <dbReference type="ARBA" id="ARBA00022692"/>
    </source>
</evidence>
<feature type="region of interest" description="Disordered" evidence="5">
    <location>
        <begin position="1571"/>
        <end position="1597"/>
    </location>
</feature>
<keyword evidence="2 6" id="KW-0812">Transmembrane</keyword>
<dbReference type="Proteomes" id="UP000239590">
    <property type="component" value="Unassembled WGS sequence"/>
</dbReference>
<dbReference type="GO" id="GO:0009306">
    <property type="term" value="P:protein secretion"/>
    <property type="evidence" value="ECO:0007669"/>
    <property type="project" value="InterPro"/>
</dbReference>
<organism evidence="8 9">
    <name type="scientific">Siphonobacter curvatus</name>
    <dbReference type="NCBI Taxonomy" id="2094562"/>
    <lineage>
        <taxon>Bacteria</taxon>
        <taxon>Pseudomonadati</taxon>
        <taxon>Bacteroidota</taxon>
        <taxon>Cytophagia</taxon>
        <taxon>Cytophagales</taxon>
        <taxon>Cytophagaceae</taxon>
        <taxon>Siphonobacter</taxon>
    </lineage>
</organism>
<reference evidence="9" key="1">
    <citation type="submission" date="2018-02" db="EMBL/GenBank/DDBJ databases">
        <title>Genome sequencing of Solimonas sp. HR-BB.</title>
        <authorList>
            <person name="Lee Y."/>
            <person name="Jeon C.O."/>
        </authorList>
    </citation>
    <scope>NUCLEOTIDE SEQUENCE [LARGE SCALE GENOMIC DNA]</scope>
    <source>
        <strain evidence="9">HR-U</strain>
    </source>
</reference>
<keyword evidence="9" id="KW-1185">Reference proteome</keyword>
<feature type="transmembrane region" description="Helical" evidence="6">
    <location>
        <begin position="47"/>
        <end position="66"/>
    </location>
</feature>
<evidence type="ECO:0000256" key="6">
    <source>
        <dbReference type="SAM" id="Phobius"/>
    </source>
</evidence>
<gene>
    <name evidence="8" type="ORF">C5O19_14770</name>
</gene>
<dbReference type="PANTHER" id="PTHR36985">
    <property type="entry name" value="TRANSLOCATION AND ASSEMBLY MODULE SUBUNIT TAMB"/>
    <property type="match status" value="1"/>
</dbReference>
<name>A0A2S7ISX8_9BACT</name>
<comment type="caution">
    <text evidence="8">The sequence shown here is derived from an EMBL/GenBank/DDBJ whole genome shotgun (WGS) entry which is preliminary data.</text>
</comment>
<evidence type="ECO:0000256" key="4">
    <source>
        <dbReference type="ARBA" id="ARBA00023136"/>
    </source>
</evidence>
<keyword evidence="4 6" id="KW-0472">Membrane</keyword>
<dbReference type="PANTHER" id="PTHR36985:SF1">
    <property type="entry name" value="TRANSLOCATION AND ASSEMBLY MODULE SUBUNIT TAMB"/>
    <property type="match status" value="1"/>
</dbReference>
<feature type="domain" description="Translocation and assembly module TamB C-terminal" evidence="7">
    <location>
        <begin position="920"/>
        <end position="1098"/>
    </location>
</feature>
<evidence type="ECO:0000256" key="5">
    <source>
        <dbReference type="SAM" id="MobiDB-lite"/>
    </source>
</evidence>
<evidence type="ECO:0000256" key="1">
    <source>
        <dbReference type="ARBA" id="ARBA00004167"/>
    </source>
</evidence>
<dbReference type="GO" id="GO:0005886">
    <property type="term" value="C:plasma membrane"/>
    <property type="evidence" value="ECO:0007669"/>
    <property type="project" value="InterPro"/>
</dbReference>
<dbReference type="RefSeq" id="WP_104713512.1">
    <property type="nucleotide sequence ID" value="NZ_PTRA01000001.1"/>
</dbReference>
<accession>A0A2S7ISX8</accession>
<dbReference type="EMBL" id="PTRA01000001">
    <property type="protein sequence ID" value="PQA60823.1"/>
    <property type="molecule type" value="Genomic_DNA"/>
</dbReference>
<proteinExistence type="predicted"/>
<evidence type="ECO:0000313" key="9">
    <source>
        <dbReference type="Proteomes" id="UP000239590"/>
    </source>
</evidence>
<comment type="subcellular location">
    <subcellularLocation>
        <location evidence="1">Membrane</location>
        <topology evidence="1">Single-pass membrane protein</topology>
    </subcellularLocation>
</comment>
<keyword evidence="3 6" id="KW-1133">Transmembrane helix</keyword>
<dbReference type="InterPro" id="IPR007452">
    <property type="entry name" value="TamB_C"/>
</dbReference>
<evidence type="ECO:0000313" key="8">
    <source>
        <dbReference type="EMBL" id="PQA60823.1"/>
    </source>
</evidence>
<feature type="domain" description="Translocation and assembly module TamB C-terminal" evidence="7">
    <location>
        <begin position="1117"/>
        <end position="1534"/>
    </location>
</feature>
<feature type="transmembrane region" description="Helical" evidence="6">
    <location>
        <begin position="87"/>
        <end position="107"/>
    </location>
</feature>
<dbReference type="Pfam" id="PF04357">
    <property type="entry name" value="TamB"/>
    <property type="match status" value="2"/>
</dbReference>
<evidence type="ECO:0000256" key="3">
    <source>
        <dbReference type="ARBA" id="ARBA00022989"/>
    </source>
</evidence>
<sequence>MMRSLLRFTLRTLLTLALVAFIGLAIAVRFSWVTFTDAQQESLEEKLLLFGLPLLVIGVLVLIFFPRIRDWVLFHIARESPLIVRNATILITLMFGFTISLMAFLRIPVIQTKLTRYVTDWFYEQTHYPVRIGRVNYRFPDNLILEQVSIPDTLRKPMINVKRLEVNLALFKLIDSASTNIHLDQVKLVGPDVRLVVQPNGDLNIDGFINAIDRLTAPKTPRKGPPKVIPFTIGEGLVEAGEFHYDDPRKEPFKRKGTFDYNHFVIHELNGNVKNFLVFADTIAADITHLRGIDRVAQLRIHQFDTKFFFSAQQMRFENLLVHVNRSTLRKHIEFRYKRSRDLGDFNEKVRIIADLNQSVVYANDLARFASSLYQFNDRWQASGHFDGTVRDFVFNATDLRYGKQSRAAGTFAFKGLPDFETSDMDFRLSQFVTNAQDLAQYTGKTAEETIREFGTLDYQGLFAGRYNDFRAKGTLKTGLGTVVPDLSMKIADAIENSTYKGNIELVDFALGDLIKDPKLLQTIDLKGQIEGAGFDKETATVKLNTDVKQFGFQGYNYRNIRVDGALQLGLFEGKVAMKDTNLVFDLEGKADLRQKRNYFDIDGTISRAMLHPLGVSEEDMRLQSEVHVVWTGLELDQMYGVARLKNTYLTRMLEEGDRNLLIDTLYLFVPKPVSSRYISLQTDILNATVEGPFALSQALKDLPNLVEEYKIYFTELDSTRQDYYRRKAKKSSIIDRYSLDYSVDFKDARPLMAFLYPGGYLSPNTRVEGAFTMGATSVFSFNAKVDTLLVERYKFYHSEVDLNTSKYATQNDVLASAVITSQQQQIYSAAPTEDLQVEASWEKDHIAFTSRLRQQQSTNRLNLNGDIFFRPEGTDLHFRRSRVRILDQDWNVNTENRIRLTGSTIQVNDLTFRNVEQSIAINGLVSKDPLQTLSLKAQDFNLATLQPILQVNVKGTLNGELSMRDAYENINLDGNLNVDELVYKGFLIGNVTASSQWDRTNQRVNINMGVDRMNNPILNVKGTYAPEEDENSLDLVATLNRTDLQIFEPFTEDLFSEIKGQASGKLLIRGTPRDPKLGGLVDVKRGQLRFDYLGVRLAFSDTIRFRGGEIQAQMGVSDEEGNTGKIRLGMYSGGNGSYALDLKASLKNFKVLNTTSKDNKLFYGKAYVTGDVSVESVGSLDNLIVKSNATTRPGTEITIPIDNASEVSNTDYIQFVNLAIKKKVEEDLSLKRRMRSGIRMDFNFNITPDAKCILLLDRRTGDRLEAYGHSNLNLEVDTKGEFAMRGTYELEKGKYYYKYEALVSKEFAIQPNSRISWYGDPYEAYVDVKASYTKLTSLTPIMNLSNDQTASAQARRAYPVEVTISLKDRLMKPNVGFGLKIKEYPLEPQFSGSVQAFEARIANDEQELNNQVSSILFSGRLIPQNSQAFRDINVLNLLAETGTSVLSDILSKVANGVEVDINTVNVIGSNQNLADQLRARVSYNFGNGLTISRDGGFSSVYSTQNANLIGDWAAEWTVTPDARWRLKAFSRFPQNTFLQSTINQNTPTVGGSVLYTKSFNYFFPKKKVTPSAVTPTDTTRPDTTRQPARTTEAYKP</sequence>
<evidence type="ECO:0000259" key="7">
    <source>
        <dbReference type="Pfam" id="PF04357"/>
    </source>
</evidence>
<protein>
    <recommendedName>
        <fullName evidence="7">Translocation and assembly module TamB C-terminal domain-containing protein</fullName>
    </recommendedName>
</protein>
<dbReference type="OrthoDB" id="9811276at2"/>
<feature type="compositionally biased region" description="Low complexity" evidence="5">
    <location>
        <begin position="1585"/>
        <end position="1597"/>
    </location>
</feature>